<feature type="domain" description="CTP synthase N-terminal" evidence="1">
    <location>
        <begin position="36"/>
        <end position="80"/>
    </location>
</feature>
<keyword evidence="3" id="KW-1185">Reference proteome</keyword>
<name>A0ABY1IDP7_9ACTO</name>
<dbReference type="Proteomes" id="UP000184390">
    <property type="component" value="Unassembled WGS sequence"/>
</dbReference>
<dbReference type="EMBL" id="FQYL01000009">
    <property type="protein sequence ID" value="SHJ02791.1"/>
    <property type="molecule type" value="Genomic_DNA"/>
</dbReference>
<evidence type="ECO:0000313" key="3">
    <source>
        <dbReference type="Proteomes" id="UP000184390"/>
    </source>
</evidence>
<dbReference type="Gene3D" id="3.40.50.300">
    <property type="entry name" value="P-loop containing nucleotide triphosphate hydrolases"/>
    <property type="match status" value="2"/>
</dbReference>
<accession>A0ABY1IDP7</accession>
<dbReference type="InterPro" id="IPR004468">
    <property type="entry name" value="CTP_synthase"/>
</dbReference>
<organism evidence="2 3">
    <name type="scientific">Actinomyces denticolens</name>
    <dbReference type="NCBI Taxonomy" id="52767"/>
    <lineage>
        <taxon>Bacteria</taxon>
        <taxon>Bacillati</taxon>
        <taxon>Actinomycetota</taxon>
        <taxon>Actinomycetes</taxon>
        <taxon>Actinomycetales</taxon>
        <taxon>Actinomycetaceae</taxon>
        <taxon>Actinomyces</taxon>
    </lineage>
</organism>
<dbReference type="PANTHER" id="PTHR11550">
    <property type="entry name" value="CTP SYNTHASE"/>
    <property type="match status" value="1"/>
</dbReference>
<dbReference type="PANTHER" id="PTHR11550:SF0">
    <property type="entry name" value="CTP SYNTHASE-RELATED"/>
    <property type="match status" value="1"/>
</dbReference>
<evidence type="ECO:0000313" key="2">
    <source>
        <dbReference type="EMBL" id="SHJ02791.1"/>
    </source>
</evidence>
<dbReference type="SUPFAM" id="SSF52540">
    <property type="entry name" value="P-loop containing nucleoside triphosphate hydrolases"/>
    <property type="match status" value="1"/>
</dbReference>
<dbReference type="InterPro" id="IPR027417">
    <property type="entry name" value="P-loop_NTPase"/>
</dbReference>
<protein>
    <submittedName>
        <fullName evidence="2">CTP synthase</fullName>
    </submittedName>
</protein>
<sequence>MRAQAQPDAEGNKPDVIITEIGGTVGDIESQPFLEAAGELKTKPTQHSVAALRSIGIAPDALVQRTDRPLPEGIKGIVAHVRCGP</sequence>
<proteinExistence type="predicted"/>
<comment type="caution">
    <text evidence="2">The sequence shown here is derived from an EMBL/GenBank/DDBJ whole genome shotgun (WGS) entry which is preliminary data.</text>
</comment>
<evidence type="ECO:0000259" key="1">
    <source>
        <dbReference type="Pfam" id="PF06418"/>
    </source>
</evidence>
<dbReference type="InterPro" id="IPR017456">
    <property type="entry name" value="CTP_synthase_N"/>
</dbReference>
<gene>
    <name evidence="2" type="ORF">SAMN05216246_10921</name>
</gene>
<dbReference type="Pfam" id="PF06418">
    <property type="entry name" value="CTP_synth_N"/>
    <property type="match status" value="1"/>
</dbReference>
<reference evidence="2 3" key="1">
    <citation type="submission" date="2016-11" db="EMBL/GenBank/DDBJ databases">
        <authorList>
            <person name="Varghese N."/>
            <person name="Submissions S."/>
        </authorList>
    </citation>
    <scope>NUCLEOTIDE SEQUENCE [LARGE SCALE GENOMIC DNA]</scope>
    <source>
        <strain evidence="2 3">PA</strain>
    </source>
</reference>